<gene>
    <name evidence="1" type="ORF">CLV44_12274</name>
</gene>
<dbReference type="RefSeq" id="WP_106592898.1">
    <property type="nucleotide sequence ID" value="NZ_PYGI01000022.1"/>
</dbReference>
<sequence length="378" mass="42373">MNPLNDITFTTAGLSENDREKLQSVLVLAEIRLSSSWSLHDSPDAADVVICRAVDELQPGDMRPVIVYREPSQPEWCVDKHERPLFELRVDSSGMPHFSELVTVFKQVELQLLNVSVANSGPQVLVTDIPLLTPVADLDENGFEDMDLEGVLPTSTEVVKSADPAEDRHIQALSKPEPKAVTPPCLEQLALYLQRSAGDAPYHKILLQSGDVILLDFRSGRFHCNRSLEAFLQEPADNRASYISTLSQQEFKSELSKQDCSEQPIASLQWFLALYSGVEGLHAVSEDEAYCLSAWPDSQLPGLRQEHFKLAAFMRDKKETIKEIAHKTGIPVATILAFVEACHYQGLVKQDKEQKKVDVQGSERPKGFWRQILRSIKR</sequence>
<dbReference type="OrthoDB" id="5800807at2"/>
<comment type="caution">
    <text evidence="1">The sequence shown here is derived from an EMBL/GenBank/DDBJ whole genome shotgun (WGS) entry which is preliminary data.</text>
</comment>
<dbReference type="EMBL" id="PYGI01000022">
    <property type="protein sequence ID" value="PSL11851.1"/>
    <property type="molecule type" value="Genomic_DNA"/>
</dbReference>
<keyword evidence="2" id="KW-1185">Reference proteome</keyword>
<reference evidence="1 2" key="1">
    <citation type="submission" date="2018-03" db="EMBL/GenBank/DDBJ databases">
        <title>Genomic Encyclopedia of Archaeal and Bacterial Type Strains, Phase II (KMG-II): from individual species to whole genera.</title>
        <authorList>
            <person name="Goeker M."/>
        </authorList>
    </citation>
    <scope>NUCLEOTIDE SEQUENCE [LARGE SCALE GENOMIC DNA]</scope>
    <source>
        <strain evidence="1 2">DSM 17586</strain>
    </source>
</reference>
<dbReference type="Proteomes" id="UP000242133">
    <property type="component" value="Unassembled WGS sequence"/>
</dbReference>
<accession>A0A2P8EQW0</accession>
<evidence type="ECO:0000313" key="2">
    <source>
        <dbReference type="Proteomes" id="UP000242133"/>
    </source>
</evidence>
<proteinExistence type="predicted"/>
<dbReference type="AlphaFoldDB" id="A0A2P8EQW0"/>
<evidence type="ECO:0000313" key="1">
    <source>
        <dbReference type="EMBL" id="PSL11851.1"/>
    </source>
</evidence>
<protein>
    <submittedName>
        <fullName evidence="1">Uncharacterized protein</fullName>
    </submittedName>
</protein>
<organism evidence="1 2">
    <name type="scientific">Marinobacterium halophilum</name>
    <dbReference type="NCBI Taxonomy" id="267374"/>
    <lineage>
        <taxon>Bacteria</taxon>
        <taxon>Pseudomonadati</taxon>
        <taxon>Pseudomonadota</taxon>
        <taxon>Gammaproteobacteria</taxon>
        <taxon>Oceanospirillales</taxon>
        <taxon>Oceanospirillaceae</taxon>
        <taxon>Marinobacterium</taxon>
    </lineage>
</organism>
<name>A0A2P8EQW0_9GAMM</name>